<dbReference type="Proteomes" id="UP000308600">
    <property type="component" value="Unassembled WGS sequence"/>
</dbReference>
<proteinExistence type="predicted"/>
<dbReference type="EMBL" id="ML208667">
    <property type="protein sequence ID" value="TFK61370.1"/>
    <property type="molecule type" value="Genomic_DNA"/>
</dbReference>
<evidence type="ECO:0000313" key="1">
    <source>
        <dbReference type="EMBL" id="TFK61370.1"/>
    </source>
</evidence>
<accession>A0ACD3A7I5</accession>
<reference evidence="1 2" key="1">
    <citation type="journal article" date="2019" name="Nat. Ecol. Evol.">
        <title>Megaphylogeny resolves global patterns of mushroom evolution.</title>
        <authorList>
            <person name="Varga T."/>
            <person name="Krizsan K."/>
            <person name="Foldi C."/>
            <person name="Dima B."/>
            <person name="Sanchez-Garcia M."/>
            <person name="Sanchez-Ramirez S."/>
            <person name="Szollosi G.J."/>
            <person name="Szarkandi J.G."/>
            <person name="Papp V."/>
            <person name="Albert L."/>
            <person name="Andreopoulos W."/>
            <person name="Angelini C."/>
            <person name="Antonin V."/>
            <person name="Barry K.W."/>
            <person name="Bougher N.L."/>
            <person name="Buchanan P."/>
            <person name="Buyck B."/>
            <person name="Bense V."/>
            <person name="Catcheside P."/>
            <person name="Chovatia M."/>
            <person name="Cooper J."/>
            <person name="Damon W."/>
            <person name="Desjardin D."/>
            <person name="Finy P."/>
            <person name="Geml J."/>
            <person name="Haridas S."/>
            <person name="Hughes K."/>
            <person name="Justo A."/>
            <person name="Karasinski D."/>
            <person name="Kautmanova I."/>
            <person name="Kiss B."/>
            <person name="Kocsube S."/>
            <person name="Kotiranta H."/>
            <person name="LaButti K.M."/>
            <person name="Lechner B.E."/>
            <person name="Liimatainen K."/>
            <person name="Lipzen A."/>
            <person name="Lukacs Z."/>
            <person name="Mihaltcheva S."/>
            <person name="Morgado L.N."/>
            <person name="Niskanen T."/>
            <person name="Noordeloos M.E."/>
            <person name="Ohm R.A."/>
            <person name="Ortiz-Santana B."/>
            <person name="Ovrebo C."/>
            <person name="Racz N."/>
            <person name="Riley R."/>
            <person name="Savchenko A."/>
            <person name="Shiryaev A."/>
            <person name="Soop K."/>
            <person name="Spirin V."/>
            <person name="Szebenyi C."/>
            <person name="Tomsovsky M."/>
            <person name="Tulloss R.E."/>
            <person name="Uehling J."/>
            <person name="Grigoriev I.V."/>
            <person name="Vagvolgyi C."/>
            <person name="Papp T."/>
            <person name="Martin F.M."/>
            <person name="Miettinen O."/>
            <person name="Hibbett D.S."/>
            <person name="Nagy L.G."/>
        </authorList>
    </citation>
    <scope>NUCLEOTIDE SEQUENCE [LARGE SCALE GENOMIC DNA]</scope>
    <source>
        <strain evidence="1 2">NL-1719</strain>
    </source>
</reference>
<gene>
    <name evidence="1" type="ORF">BDN72DRAFT_863659</name>
</gene>
<sequence length="653" mass="73569">MPPRGNLWEHLPQVQSSKPLAPYSQDWLQLRTTDHFVLDHAEPALSALFKGTALVPGSILTKGTLAEADAFLSRPNFKKPRKLWMCSDFFHHCALSQLEYSNHEDDSDSNSPKPVDHSLKARCCLVESLNLRSVFDSHYDCVSQSLLFNDAALRHDQTFWCLYAIPVWHGSLSLIDRWTFPTYIPKTGLHHNVLMRCLTGGFTAVLITALGLSPNCCSEAKVARSLLFGDDSALVRRELDEDESATPFDTGRTSNHEPLLNTAHYCKVHPTSYWWHAGALEKFGSPVVFEQRETTAMSAHTKRPNGGRVMVVDAGGGTIDISSYGKSGPDSKSFEEVAAPQCKLRGSIFVTLRARAYLEGNLGLAKYQVWGVPYCTPSFLSTLSYAGVPQWIPGSPSQLSILDLLLRRPSGLAKPRREAWIFPISPQLRNCISQGIRTLQQLGSCKEVLKLTLVRMARGRSNHLNPKARASRGHQDRQDPVVLPALCRKSPKKDLDEPSALPSREWLTIQIYKTKEECHLLREEMRRVKTYFKYRADEWLALAGSSYSAEDEGRRAYAAKLRRYYHKHPQRSHYYMYSPKNLLKLKDNTQSAPQYKEAESVSDVATPDEEHNSKQARVEESGGEKNDAEEEYGDQAMAKGGRGRLIWTSRQYS</sequence>
<protein>
    <submittedName>
        <fullName evidence="1">Uncharacterized protein</fullName>
    </submittedName>
</protein>
<evidence type="ECO:0000313" key="2">
    <source>
        <dbReference type="Proteomes" id="UP000308600"/>
    </source>
</evidence>
<name>A0ACD3A7I5_9AGAR</name>
<organism evidence="1 2">
    <name type="scientific">Pluteus cervinus</name>
    <dbReference type="NCBI Taxonomy" id="181527"/>
    <lineage>
        <taxon>Eukaryota</taxon>
        <taxon>Fungi</taxon>
        <taxon>Dikarya</taxon>
        <taxon>Basidiomycota</taxon>
        <taxon>Agaricomycotina</taxon>
        <taxon>Agaricomycetes</taxon>
        <taxon>Agaricomycetidae</taxon>
        <taxon>Agaricales</taxon>
        <taxon>Pluteineae</taxon>
        <taxon>Pluteaceae</taxon>
        <taxon>Pluteus</taxon>
    </lineage>
</organism>
<keyword evidence="2" id="KW-1185">Reference proteome</keyword>